<feature type="transmembrane region" description="Helical" evidence="6">
    <location>
        <begin position="284"/>
        <end position="306"/>
    </location>
</feature>
<dbReference type="InterPro" id="IPR004869">
    <property type="entry name" value="MMPL_dom"/>
</dbReference>
<evidence type="ECO:0000256" key="5">
    <source>
        <dbReference type="ARBA" id="ARBA00023136"/>
    </source>
</evidence>
<dbReference type="RefSeq" id="WP_121255917.1">
    <property type="nucleotide sequence ID" value="NZ_RBIL01000002.1"/>
</dbReference>
<feature type="transmembrane region" description="Helical" evidence="6">
    <location>
        <begin position="619"/>
        <end position="643"/>
    </location>
</feature>
<protein>
    <submittedName>
        <fullName evidence="8">RND superfamily putative drug exporter</fullName>
    </submittedName>
</protein>
<sequence length="679" mass="69818">MPTSRLARLGAFAFRRRRLVLGAWVGALVVSIALAATLGGTFSADYNTPGSDSKAAAEALETRFPATSPDTIDVVWRTADGTPTAFLQQATKLKGIGPAGEPQISPDGAVGVVRLPLTMLPDEVPRTTGDRLLELGAAADVELGGGVIQQAQQGPISSEAIGLTVAFLVLLVALGTVVAAGLPLLLALFGLGIATGLIMLLAAVLPTPDWSSTVAAMLGIGVGIDYALLILTRYRAAGGGEAAIREAVGTAGRSVLIAGLTVVISLLGLFAMGLTYLYGVALAAIIAVLVVMVGAITLLPALLGFAGPRIERLRLPGRRASHGGGAFAGRWSRAVQKRPWTAAIAGTLVLLALASPVTGLRLGFPDAGNDREETTTRQAFDLVTQHFGAGANGPFVIVAPAAAAEPVASTLRGEAGVASVAPPQVNPAGDTALILANPTTAPESTATEDLLERLRDGRLGEDVVIGGRTAQAVDQAQATSARLPLFIGGVVGLSLLLLLVAFRSVTVALKAAVLNLFSVGAAYGVVALLAQGGWAGQLVGIDTATPVPPFIPVIMFATLFGLSMDYEVFLLSRVREAWLSGRSTSRAVTEGLTRTAGVISAAAAIMVVVFGALALSPEVFLKLIGIGLATAVLVDATVVRLVLVPAVMQLLGERNWWMPRWLDRIVPHTELEAPALSRA</sequence>
<dbReference type="InterPro" id="IPR050545">
    <property type="entry name" value="Mycobact_MmpL"/>
</dbReference>
<evidence type="ECO:0000256" key="3">
    <source>
        <dbReference type="ARBA" id="ARBA00022692"/>
    </source>
</evidence>
<gene>
    <name evidence="8" type="ORF">C8N24_5418</name>
</gene>
<feature type="transmembrane region" description="Helical" evidence="6">
    <location>
        <begin position="550"/>
        <end position="571"/>
    </location>
</feature>
<comment type="subcellular location">
    <subcellularLocation>
        <location evidence="1">Cell membrane</location>
        <topology evidence="1">Multi-pass membrane protein</topology>
    </subcellularLocation>
</comment>
<evidence type="ECO:0000313" key="8">
    <source>
        <dbReference type="EMBL" id="RKQ87397.1"/>
    </source>
</evidence>
<keyword evidence="3 6" id="KW-0812">Transmembrane</keyword>
<dbReference type="Pfam" id="PF03176">
    <property type="entry name" value="MMPL"/>
    <property type="match status" value="2"/>
</dbReference>
<dbReference type="AlphaFoldDB" id="A0A660L0D6"/>
<feature type="transmembrane region" description="Helical" evidence="6">
    <location>
        <begin position="210"/>
        <end position="234"/>
    </location>
</feature>
<dbReference type="EMBL" id="RBIL01000002">
    <property type="protein sequence ID" value="RKQ87397.1"/>
    <property type="molecule type" value="Genomic_DNA"/>
</dbReference>
<organism evidence="8 9">
    <name type="scientific">Solirubrobacter pauli</name>
    <dbReference type="NCBI Taxonomy" id="166793"/>
    <lineage>
        <taxon>Bacteria</taxon>
        <taxon>Bacillati</taxon>
        <taxon>Actinomycetota</taxon>
        <taxon>Thermoleophilia</taxon>
        <taxon>Solirubrobacterales</taxon>
        <taxon>Solirubrobacteraceae</taxon>
        <taxon>Solirubrobacter</taxon>
    </lineage>
</organism>
<accession>A0A660L0D6</accession>
<feature type="transmembrane region" description="Helical" evidence="6">
    <location>
        <begin position="160"/>
        <end position="178"/>
    </location>
</feature>
<keyword evidence="5 6" id="KW-0472">Membrane</keyword>
<reference evidence="8 9" key="1">
    <citation type="submission" date="2018-10" db="EMBL/GenBank/DDBJ databases">
        <title>Genomic Encyclopedia of Archaeal and Bacterial Type Strains, Phase II (KMG-II): from individual species to whole genera.</title>
        <authorList>
            <person name="Goeker M."/>
        </authorList>
    </citation>
    <scope>NUCLEOTIDE SEQUENCE [LARGE SCALE GENOMIC DNA]</scope>
    <source>
        <strain evidence="8 9">DSM 14954</strain>
    </source>
</reference>
<feature type="transmembrane region" description="Helical" evidence="6">
    <location>
        <begin position="592"/>
        <end position="613"/>
    </location>
</feature>
<dbReference type="PANTHER" id="PTHR33406:SF13">
    <property type="entry name" value="MEMBRANE PROTEIN YDFJ"/>
    <property type="match status" value="1"/>
</dbReference>
<evidence type="ECO:0000256" key="1">
    <source>
        <dbReference type="ARBA" id="ARBA00004651"/>
    </source>
</evidence>
<evidence type="ECO:0000256" key="4">
    <source>
        <dbReference type="ARBA" id="ARBA00022989"/>
    </source>
</evidence>
<dbReference type="SUPFAM" id="SSF82866">
    <property type="entry name" value="Multidrug efflux transporter AcrB transmembrane domain"/>
    <property type="match status" value="2"/>
</dbReference>
<dbReference type="GO" id="GO:0005886">
    <property type="term" value="C:plasma membrane"/>
    <property type="evidence" value="ECO:0007669"/>
    <property type="project" value="UniProtKB-SubCell"/>
</dbReference>
<dbReference type="InterPro" id="IPR000731">
    <property type="entry name" value="SSD"/>
</dbReference>
<dbReference type="PROSITE" id="PS50156">
    <property type="entry name" value="SSD"/>
    <property type="match status" value="1"/>
</dbReference>
<dbReference type="OrthoDB" id="7051771at2"/>
<name>A0A660L0D6_9ACTN</name>
<feature type="transmembrane region" description="Helical" evidence="6">
    <location>
        <begin position="340"/>
        <end position="364"/>
    </location>
</feature>
<feature type="transmembrane region" description="Helical" evidence="6">
    <location>
        <begin position="185"/>
        <end position="204"/>
    </location>
</feature>
<feature type="transmembrane region" description="Helical" evidence="6">
    <location>
        <begin position="483"/>
        <end position="502"/>
    </location>
</feature>
<feature type="transmembrane region" description="Helical" evidence="6">
    <location>
        <begin position="255"/>
        <end position="278"/>
    </location>
</feature>
<proteinExistence type="predicted"/>
<evidence type="ECO:0000313" key="9">
    <source>
        <dbReference type="Proteomes" id="UP000278962"/>
    </source>
</evidence>
<keyword evidence="9" id="KW-1185">Reference proteome</keyword>
<comment type="caution">
    <text evidence="8">The sequence shown here is derived from an EMBL/GenBank/DDBJ whole genome shotgun (WGS) entry which is preliminary data.</text>
</comment>
<evidence type="ECO:0000256" key="2">
    <source>
        <dbReference type="ARBA" id="ARBA00022475"/>
    </source>
</evidence>
<keyword evidence="2" id="KW-1003">Cell membrane</keyword>
<evidence type="ECO:0000259" key="7">
    <source>
        <dbReference type="PROSITE" id="PS50156"/>
    </source>
</evidence>
<feature type="transmembrane region" description="Helical" evidence="6">
    <location>
        <begin position="509"/>
        <end position="530"/>
    </location>
</feature>
<dbReference type="PANTHER" id="PTHR33406">
    <property type="entry name" value="MEMBRANE PROTEIN MJ1562-RELATED"/>
    <property type="match status" value="1"/>
</dbReference>
<keyword evidence="4 6" id="KW-1133">Transmembrane helix</keyword>
<dbReference type="Gene3D" id="1.20.1640.10">
    <property type="entry name" value="Multidrug efflux transporter AcrB transmembrane domain"/>
    <property type="match status" value="2"/>
</dbReference>
<dbReference type="Proteomes" id="UP000278962">
    <property type="component" value="Unassembled WGS sequence"/>
</dbReference>
<feature type="domain" description="SSD" evidence="7">
    <location>
        <begin position="184"/>
        <end position="305"/>
    </location>
</feature>
<evidence type="ECO:0000256" key="6">
    <source>
        <dbReference type="SAM" id="Phobius"/>
    </source>
</evidence>